<dbReference type="InterPro" id="IPR050832">
    <property type="entry name" value="Bact_Acetyltransf"/>
</dbReference>
<keyword evidence="2" id="KW-0012">Acyltransferase</keyword>
<dbReference type="InterPro" id="IPR016181">
    <property type="entry name" value="Acyl_CoA_acyltransferase"/>
</dbReference>
<protein>
    <submittedName>
        <fullName evidence="4">GNAT family N-acetyltransferase</fullName>
    </submittedName>
</protein>
<evidence type="ECO:0000256" key="1">
    <source>
        <dbReference type="ARBA" id="ARBA00022679"/>
    </source>
</evidence>
<dbReference type="InterPro" id="IPR000182">
    <property type="entry name" value="GNAT_dom"/>
</dbReference>
<dbReference type="CDD" id="cd04301">
    <property type="entry name" value="NAT_SF"/>
    <property type="match status" value="1"/>
</dbReference>
<reference evidence="4" key="1">
    <citation type="submission" date="2022-06" db="EMBL/GenBank/DDBJ databases">
        <title>Sneathiella actinostolidae sp. nov., isolated from a sea anemonein the Western Pacific Ocean.</title>
        <authorList>
            <person name="Wei M.J."/>
        </authorList>
    </citation>
    <scope>NUCLEOTIDE SEQUENCE</scope>
    <source>
        <strain evidence="4">PHK-P5</strain>
    </source>
</reference>
<evidence type="ECO:0000313" key="5">
    <source>
        <dbReference type="Proteomes" id="UP001056291"/>
    </source>
</evidence>
<sequence length="153" mass="17427">MSDTLQFRIAQERDLYDILRLIAQDQLGSKRETLSNPPSKAYIDAFKDMQSQKDNNFIIALQGDRIVGCYQFTLIYGISRGGAPRAQIESVRVDQSLRGSGIGRKMMLDAIDRAKKSNCQLVQLTTDKTRDDAHRFYDNLDFTASHIGYKMKI</sequence>
<proteinExistence type="predicted"/>
<dbReference type="PANTHER" id="PTHR43877:SF1">
    <property type="entry name" value="ACETYLTRANSFERASE"/>
    <property type="match status" value="1"/>
</dbReference>
<feature type="domain" description="N-acetyltransferase" evidence="3">
    <location>
        <begin position="5"/>
        <end position="153"/>
    </location>
</feature>
<keyword evidence="5" id="KW-1185">Reference proteome</keyword>
<gene>
    <name evidence="4" type="ORF">NBZ79_10235</name>
</gene>
<dbReference type="EMBL" id="CP098747">
    <property type="protein sequence ID" value="USG59564.1"/>
    <property type="molecule type" value="Genomic_DNA"/>
</dbReference>
<accession>A0ABY4VY54</accession>
<evidence type="ECO:0000256" key="2">
    <source>
        <dbReference type="ARBA" id="ARBA00023315"/>
    </source>
</evidence>
<dbReference type="RefSeq" id="WP_251932288.1">
    <property type="nucleotide sequence ID" value="NZ_CP098747.1"/>
</dbReference>
<evidence type="ECO:0000259" key="3">
    <source>
        <dbReference type="PROSITE" id="PS51186"/>
    </source>
</evidence>
<dbReference type="Gene3D" id="3.40.630.30">
    <property type="match status" value="1"/>
</dbReference>
<dbReference type="Pfam" id="PF00583">
    <property type="entry name" value="Acetyltransf_1"/>
    <property type="match status" value="1"/>
</dbReference>
<keyword evidence="1" id="KW-0808">Transferase</keyword>
<organism evidence="4 5">
    <name type="scientific">Sneathiella marina</name>
    <dbReference type="NCBI Taxonomy" id="2950108"/>
    <lineage>
        <taxon>Bacteria</taxon>
        <taxon>Pseudomonadati</taxon>
        <taxon>Pseudomonadota</taxon>
        <taxon>Alphaproteobacteria</taxon>
        <taxon>Sneathiellales</taxon>
        <taxon>Sneathiellaceae</taxon>
        <taxon>Sneathiella</taxon>
    </lineage>
</organism>
<evidence type="ECO:0000313" key="4">
    <source>
        <dbReference type="EMBL" id="USG59564.1"/>
    </source>
</evidence>
<dbReference type="SUPFAM" id="SSF55729">
    <property type="entry name" value="Acyl-CoA N-acyltransferases (Nat)"/>
    <property type="match status" value="1"/>
</dbReference>
<name>A0ABY4VY54_9PROT</name>
<dbReference type="Proteomes" id="UP001056291">
    <property type="component" value="Chromosome"/>
</dbReference>
<dbReference type="PROSITE" id="PS51186">
    <property type="entry name" value="GNAT"/>
    <property type="match status" value="1"/>
</dbReference>
<dbReference type="PANTHER" id="PTHR43877">
    <property type="entry name" value="AMINOALKYLPHOSPHONATE N-ACETYLTRANSFERASE-RELATED-RELATED"/>
    <property type="match status" value="1"/>
</dbReference>